<feature type="chain" id="PRO_5046227270" description="Lipoprotein" evidence="1">
    <location>
        <begin position="21"/>
        <end position="126"/>
    </location>
</feature>
<evidence type="ECO:0008006" key="4">
    <source>
        <dbReference type="Google" id="ProtNLM"/>
    </source>
</evidence>
<name>A0ABS1H2I5_9BACL</name>
<keyword evidence="1" id="KW-0732">Signal</keyword>
<organism evidence="2 3">
    <name type="scientific">Viridibacillus soli</name>
    <dbReference type="NCBI Taxonomy" id="2798301"/>
    <lineage>
        <taxon>Bacteria</taxon>
        <taxon>Bacillati</taxon>
        <taxon>Bacillota</taxon>
        <taxon>Bacilli</taxon>
        <taxon>Bacillales</taxon>
        <taxon>Caryophanaceae</taxon>
        <taxon>Viridibacillus</taxon>
    </lineage>
</organism>
<feature type="signal peptide" evidence="1">
    <location>
        <begin position="1"/>
        <end position="20"/>
    </location>
</feature>
<evidence type="ECO:0000313" key="3">
    <source>
        <dbReference type="Proteomes" id="UP000618943"/>
    </source>
</evidence>
<dbReference type="Proteomes" id="UP000618943">
    <property type="component" value="Unassembled WGS sequence"/>
</dbReference>
<keyword evidence="3" id="KW-1185">Reference proteome</keyword>
<reference evidence="2 3" key="1">
    <citation type="submission" date="2020-12" db="EMBL/GenBank/DDBJ databases">
        <title>YIM B01967 draft genome.</title>
        <authorList>
            <person name="Yan X."/>
        </authorList>
    </citation>
    <scope>NUCLEOTIDE SEQUENCE [LARGE SCALE GENOMIC DNA]</scope>
    <source>
        <strain evidence="2 3">YIM B01967</strain>
    </source>
</reference>
<dbReference type="EMBL" id="JAEOAH010000001">
    <property type="protein sequence ID" value="MBK3493609.1"/>
    <property type="molecule type" value="Genomic_DNA"/>
</dbReference>
<comment type="caution">
    <text evidence="2">The sequence shown here is derived from an EMBL/GenBank/DDBJ whole genome shotgun (WGS) entry which is preliminary data.</text>
</comment>
<gene>
    <name evidence="2" type="ORF">JFL43_01730</name>
</gene>
<accession>A0ABS1H2I5</accession>
<evidence type="ECO:0000256" key="1">
    <source>
        <dbReference type="SAM" id="SignalP"/>
    </source>
</evidence>
<proteinExistence type="predicted"/>
<evidence type="ECO:0000313" key="2">
    <source>
        <dbReference type="EMBL" id="MBK3493609.1"/>
    </source>
</evidence>
<sequence length="126" mass="13977">MKKIIMMLTLLFLVACSNNEGETLNFQGESENWKVNFTSVDTGSSSQNTSYTIVYIGSDTAPETFDYNLSATPSQKDFGETNAKLNKDGLKEGKEINKGSKVQKDEIIVVELNWDGKTEKVELAPK</sequence>
<dbReference type="PROSITE" id="PS51257">
    <property type="entry name" value="PROKAR_LIPOPROTEIN"/>
    <property type="match status" value="1"/>
</dbReference>
<dbReference type="RefSeq" id="WP_200747646.1">
    <property type="nucleotide sequence ID" value="NZ_JAEOAH010000001.1"/>
</dbReference>
<protein>
    <recommendedName>
        <fullName evidence="4">Lipoprotein</fullName>
    </recommendedName>
</protein>